<dbReference type="Pfam" id="PF25876">
    <property type="entry name" value="HH_MFP_RND"/>
    <property type="match status" value="1"/>
</dbReference>
<reference evidence="9 10" key="1">
    <citation type="journal article" date="2004" name="Nat. Biotechnol.">
        <title>The genome sequence of the anaerobic, sulfate-reducing bacterium Desulfovibrio vulgaris Hildenborough.</title>
        <authorList>
            <person name="Heidelberg J.F."/>
            <person name="Seshadri R."/>
            <person name="Haveman S.A."/>
            <person name="Hemme C.L."/>
            <person name="Paulsen I.T."/>
            <person name="Kolonay J.F."/>
            <person name="Eisen J.A."/>
            <person name="Ward N."/>
            <person name="Methe B."/>
            <person name="Brinkac L.M."/>
            <person name="Daugherty S.C."/>
            <person name="Deboy R.T."/>
            <person name="Dodson R.J."/>
            <person name="Durkin A.S."/>
            <person name="Madupu R."/>
            <person name="Nelson W.C."/>
            <person name="Sullivan S.A."/>
            <person name="Fouts D."/>
            <person name="Haft D.H."/>
            <person name="Selengut J."/>
            <person name="Peterson J.D."/>
            <person name="Davidsen T.M."/>
            <person name="Zafar N."/>
            <person name="Zhou L."/>
            <person name="Radune D."/>
            <person name="Dimitrov G."/>
            <person name="Hance M."/>
            <person name="Tran K."/>
            <person name="Khouri H."/>
            <person name="Gill J."/>
            <person name="Utterback T.R."/>
            <person name="Feldblyum T.V."/>
            <person name="Wall J.D."/>
            <person name="Voordouw G."/>
            <person name="Fraser C.M."/>
        </authorList>
    </citation>
    <scope>NUCLEOTIDE SEQUENCE [LARGE SCALE GENOMIC DNA]</scope>
    <source>
        <strain evidence="10">ATCC 29579 / DSM 644 / NCIMB 8303 / VKM B-1760 / Hildenborough</strain>
    </source>
</reference>
<feature type="domain" description="Multidrug resistance protein MdtA-like barrel-sandwich hybrid" evidence="6">
    <location>
        <begin position="66"/>
        <end position="207"/>
    </location>
</feature>
<keyword evidence="10" id="KW-1185">Reference proteome</keyword>
<dbReference type="Pfam" id="PF25917">
    <property type="entry name" value="BSH_RND"/>
    <property type="match status" value="1"/>
</dbReference>
<organism evidence="9 10">
    <name type="scientific">Nitratidesulfovibrio vulgaris (strain ATCC 29579 / DSM 644 / CCUG 34227 / NCIMB 8303 / VKM B-1760 / Hildenborough)</name>
    <name type="common">Desulfovibrio vulgaris</name>
    <dbReference type="NCBI Taxonomy" id="882"/>
    <lineage>
        <taxon>Bacteria</taxon>
        <taxon>Pseudomonadati</taxon>
        <taxon>Thermodesulfobacteriota</taxon>
        <taxon>Desulfovibrionia</taxon>
        <taxon>Desulfovibrionales</taxon>
        <taxon>Desulfovibrionaceae</taxon>
        <taxon>Nitratidesulfovibrio</taxon>
    </lineage>
</organism>
<dbReference type="InterPro" id="IPR058624">
    <property type="entry name" value="MdtA-like_HH"/>
</dbReference>
<dbReference type="PaxDb" id="882-DVU_3247"/>
<dbReference type="STRING" id="882.DVU_3247"/>
<feature type="domain" description="Multidrug resistance protein MdtA-like alpha-helical hairpin" evidence="5">
    <location>
        <begin position="106"/>
        <end position="175"/>
    </location>
</feature>
<dbReference type="RefSeq" id="WP_010940505.1">
    <property type="nucleotide sequence ID" value="NC_002937.3"/>
</dbReference>
<dbReference type="InterPro" id="IPR058626">
    <property type="entry name" value="MdtA-like_b-barrel"/>
</dbReference>
<dbReference type="FunFam" id="2.40.420.20:FF:000001">
    <property type="entry name" value="Efflux RND transporter periplasmic adaptor subunit"/>
    <property type="match status" value="1"/>
</dbReference>
<dbReference type="Gene3D" id="2.40.50.100">
    <property type="match status" value="1"/>
</dbReference>
<dbReference type="PANTHER" id="PTHR30158">
    <property type="entry name" value="ACRA/E-RELATED COMPONENT OF DRUG EFFLUX TRANSPORTER"/>
    <property type="match status" value="1"/>
</dbReference>
<dbReference type="KEGG" id="dvu:DVU_3247"/>
<dbReference type="Gene3D" id="2.40.420.20">
    <property type="match status" value="1"/>
</dbReference>
<dbReference type="Gene3D" id="2.40.30.170">
    <property type="match status" value="1"/>
</dbReference>
<feature type="domain" description="Multidrug resistance protein MdtA-like beta-barrel" evidence="7">
    <location>
        <begin position="213"/>
        <end position="300"/>
    </location>
</feature>
<dbReference type="HOGENOM" id="CLU_018816_2_1_7"/>
<dbReference type="Gene3D" id="1.10.287.470">
    <property type="entry name" value="Helix hairpin bin"/>
    <property type="match status" value="1"/>
</dbReference>
<evidence type="ECO:0000256" key="1">
    <source>
        <dbReference type="ARBA" id="ARBA00004196"/>
    </source>
</evidence>
<comment type="subcellular location">
    <subcellularLocation>
        <location evidence="1">Cell envelope</location>
    </subcellularLocation>
</comment>
<feature type="domain" description="Multidrug resistance protein MdtA-like C-terminal permuted SH3" evidence="8">
    <location>
        <begin position="305"/>
        <end position="365"/>
    </location>
</feature>
<evidence type="ECO:0000256" key="4">
    <source>
        <dbReference type="SAM" id="MobiDB-lite"/>
    </source>
</evidence>
<dbReference type="Pfam" id="PF25967">
    <property type="entry name" value="RND-MFP_C"/>
    <property type="match status" value="1"/>
</dbReference>
<evidence type="ECO:0000256" key="2">
    <source>
        <dbReference type="ARBA" id="ARBA00009477"/>
    </source>
</evidence>
<dbReference type="AlphaFoldDB" id="Q725M2"/>
<dbReference type="InterPro" id="IPR058627">
    <property type="entry name" value="MdtA-like_C"/>
</dbReference>
<evidence type="ECO:0000259" key="8">
    <source>
        <dbReference type="Pfam" id="PF25967"/>
    </source>
</evidence>
<dbReference type="Proteomes" id="UP000002194">
    <property type="component" value="Chromosome"/>
</dbReference>
<dbReference type="GO" id="GO:0046677">
    <property type="term" value="P:response to antibiotic"/>
    <property type="evidence" value="ECO:0007669"/>
    <property type="project" value="TreeGrafter"/>
</dbReference>
<gene>
    <name evidence="9" type="ordered locus">DVU_3247</name>
</gene>
<protein>
    <submittedName>
        <fullName evidence="9">Efflux transporter, RND family, MFP subunit</fullName>
    </submittedName>
</protein>
<dbReference type="Pfam" id="PF25944">
    <property type="entry name" value="Beta-barrel_RND"/>
    <property type="match status" value="1"/>
</dbReference>
<dbReference type="InterPro" id="IPR006143">
    <property type="entry name" value="RND_pump_MFP"/>
</dbReference>
<dbReference type="InterPro" id="IPR058625">
    <property type="entry name" value="MdtA-like_BSH"/>
</dbReference>
<dbReference type="PROSITE" id="PS51257">
    <property type="entry name" value="PROKAR_LIPOPROTEIN"/>
    <property type="match status" value="1"/>
</dbReference>
<dbReference type="NCBIfam" id="TIGR01730">
    <property type="entry name" value="RND_mfp"/>
    <property type="match status" value="1"/>
</dbReference>
<dbReference type="PhylomeDB" id="Q725M2"/>
<dbReference type="PANTHER" id="PTHR30158:SF10">
    <property type="entry name" value="CATION EFFLUX PUMP"/>
    <property type="match status" value="1"/>
</dbReference>
<dbReference type="eggNOG" id="COG0845">
    <property type="taxonomic scope" value="Bacteria"/>
</dbReference>
<feature type="region of interest" description="Disordered" evidence="4">
    <location>
        <begin position="365"/>
        <end position="389"/>
    </location>
</feature>
<feature type="coiled-coil region" evidence="3">
    <location>
        <begin position="106"/>
        <end position="171"/>
    </location>
</feature>
<evidence type="ECO:0000259" key="5">
    <source>
        <dbReference type="Pfam" id="PF25876"/>
    </source>
</evidence>
<dbReference type="OrthoDB" id="9772050at2"/>
<dbReference type="EnsemblBacteria" id="AAS97717">
    <property type="protein sequence ID" value="AAS97717"/>
    <property type="gene ID" value="DVU_3247"/>
</dbReference>
<keyword evidence="3" id="KW-0175">Coiled coil</keyword>
<evidence type="ECO:0000259" key="6">
    <source>
        <dbReference type="Pfam" id="PF25917"/>
    </source>
</evidence>
<dbReference type="SUPFAM" id="SSF111369">
    <property type="entry name" value="HlyD-like secretion proteins"/>
    <property type="match status" value="1"/>
</dbReference>
<evidence type="ECO:0000313" key="10">
    <source>
        <dbReference type="Proteomes" id="UP000002194"/>
    </source>
</evidence>
<comment type="similarity">
    <text evidence="2">Belongs to the membrane fusion protein (MFP) (TC 8.A.1) family.</text>
</comment>
<proteinExistence type="inferred from homology"/>
<evidence type="ECO:0000313" key="9">
    <source>
        <dbReference type="EMBL" id="AAS97717.1"/>
    </source>
</evidence>
<dbReference type="GO" id="GO:0030313">
    <property type="term" value="C:cell envelope"/>
    <property type="evidence" value="ECO:0007669"/>
    <property type="project" value="UniProtKB-SubCell"/>
</dbReference>
<evidence type="ECO:0000256" key="3">
    <source>
        <dbReference type="SAM" id="Coils"/>
    </source>
</evidence>
<sequence>MLRRHTISRAVHIALLALATATGIYGCDSRNAYVPPPPPKVTVGAPHVGPVTEYMEFSGTIAAVESVDITARVTGTLRSAQFRDGSTVHKGDPLFIIEPEPYQAALQRAEAELEVQQAALARAETELARSRKLLTEKAGSETDVVKWQQQRDSAKANISRAKAQIETARIDLGYTRITAPFDGQISRRFADPGNVVGPGAVTRLATIVRRDQVHVYFNINERDLLRLMAERPKPKTASAPTMPLELALADEDGFPHAGKLDYADPGVDPATGTMQLRGLFPNPSGRLLPGLFARIRVAVGQSDKAMMVPDRAIGQDQSGSYVIIVNAQNIAEQRAVVLGPLHEGYRVVSKGLSAEDRVVVNGIQRARPGSPVDPTPAPDTGQPAGKPAS</sequence>
<dbReference type="GO" id="GO:0005886">
    <property type="term" value="C:plasma membrane"/>
    <property type="evidence" value="ECO:0007669"/>
    <property type="project" value="TreeGrafter"/>
</dbReference>
<dbReference type="SMR" id="Q725M2"/>
<evidence type="ECO:0000259" key="7">
    <source>
        <dbReference type="Pfam" id="PF25944"/>
    </source>
</evidence>
<dbReference type="PATRIC" id="fig|882.5.peg.2953"/>
<name>Q725M2_NITV2</name>
<dbReference type="EMBL" id="AE017285">
    <property type="protein sequence ID" value="AAS97717.1"/>
    <property type="molecule type" value="Genomic_DNA"/>
</dbReference>
<dbReference type="GO" id="GO:0022857">
    <property type="term" value="F:transmembrane transporter activity"/>
    <property type="evidence" value="ECO:0007669"/>
    <property type="project" value="InterPro"/>
</dbReference>
<accession>Q725M2</accession>